<keyword evidence="1" id="KW-1185">Reference proteome</keyword>
<proteinExistence type="predicted"/>
<evidence type="ECO:0000313" key="1">
    <source>
        <dbReference type="Proteomes" id="UP000515162"/>
    </source>
</evidence>
<gene>
    <name evidence="2" type="primary">LOC117139661</name>
</gene>
<dbReference type="AlphaFoldDB" id="A0A6P8K5G9"/>
<dbReference type="CTD" id="38156"/>
<dbReference type="GeneID" id="117139661"/>
<protein>
    <submittedName>
        <fullName evidence="2">Augmin complex subunit msd5</fullName>
    </submittedName>
</protein>
<dbReference type="RefSeq" id="XP_033158016.1">
    <property type="nucleotide sequence ID" value="XM_033302125.1"/>
</dbReference>
<name>A0A6P8K5G9_DROMA</name>
<accession>A0A6P8K5G9</accession>
<reference evidence="2" key="1">
    <citation type="submission" date="2025-08" db="UniProtKB">
        <authorList>
            <consortium name="RefSeq"/>
        </authorList>
    </citation>
    <scope>IDENTIFICATION</scope>
    <source>
        <strain evidence="2">Mau12</strain>
        <tissue evidence="2">Whole Body</tissue>
    </source>
</reference>
<evidence type="ECO:0000313" key="2">
    <source>
        <dbReference type="RefSeq" id="XP_033158016.1"/>
    </source>
</evidence>
<organism evidence="1 2">
    <name type="scientific">Drosophila mauritiana</name>
    <name type="common">Fruit fly</name>
    <dbReference type="NCBI Taxonomy" id="7226"/>
    <lineage>
        <taxon>Eukaryota</taxon>
        <taxon>Metazoa</taxon>
        <taxon>Ecdysozoa</taxon>
        <taxon>Arthropoda</taxon>
        <taxon>Hexapoda</taxon>
        <taxon>Insecta</taxon>
        <taxon>Pterygota</taxon>
        <taxon>Neoptera</taxon>
        <taxon>Endopterygota</taxon>
        <taxon>Diptera</taxon>
        <taxon>Brachycera</taxon>
        <taxon>Muscomorpha</taxon>
        <taxon>Ephydroidea</taxon>
        <taxon>Drosophilidae</taxon>
        <taxon>Drosophila</taxon>
        <taxon>Sophophora</taxon>
    </lineage>
</organism>
<sequence length="253" mass="28484">METNVDFSSISTKLYRKYAQHVRNLKDVCVSKTVMKPGAFFDSLQQMMEEEAAATTPPRDLSSVADYAELFKTLEEYPANLQKIHKKRDLQRTNSTLLRGADESVAMGINTSNVSLSLTRLEEQRSAVDVYNDFKGFQRKLAKIYDEAAALDTTESIYKQKLTQLHGFAQQLEKLMPTGGESPPDAFTSEQQEKLLTIAANMEQLNYLRSNSLQLPNPDEILATGSLAARLEMFVEVLTYTLLQVSSYNMAMI</sequence>
<dbReference type="Proteomes" id="UP000515162">
    <property type="component" value="Chromosome 3L"/>
</dbReference>